<feature type="domain" description="HTH tetR-type" evidence="3">
    <location>
        <begin position="9"/>
        <end position="69"/>
    </location>
</feature>
<proteinExistence type="predicted"/>
<evidence type="ECO:0000313" key="5">
    <source>
        <dbReference type="Proteomes" id="UP001155077"/>
    </source>
</evidence>
<dbReference type="PANTHER" id="PTHR43479:SF11">
    <property type="entry name" value="ACREF_ENVCD OPERON REPRESSOR-RELATED"/>
    <property type="match status" value="1"/>
</dbReference>
<dbReference type="InterPro" id="IPR009057">
    <property type="entry name" value="Homeodomain-like_sf"/>
</dbReference>
<keyword evidence="5" id="KW-1185">Reference proteome</keyword>
<comment type="caution">
    <text evidence="4">The sequence shown here is derived from an EMBL/GenBank/DDBJ whole genome shotgun (WGS) entry which is preliminary data.</text>
</comment>
<sequence length="195" mass="22941">MKIFGSPSKNKDTEILQTSLELFRRHGITSVSMDDIASKLRISKKTIYRKFENKEELVEKVIDHLFAKHFRFLEDSDLEKLPIRDRIKKIYNYGIKEMIQFEPVFYIDLTKYYPAAFLKYKVHRKTIIFNKIKSILEEGQIKGDIDKDLNVNLFCELNLLNLDRILSESRLSKHHSPEILMKHTVGVNLNGILTP</sequence>
<evidence type="ECO:0000313" key="4">
    <source>
        <dbReference type="EMBL" id="MCM8570344.1"/>
    </source>
</evidence>
<dbReference type="SUPFAM" id="SSF46689">
    <property type="entry name" value="Homeodomain-like"/>
    <property type="match status" value="1"/>
</dbReference>
<feature type="DNA-binding region" description="H-T-H motif" evidence="2">
    <location>
        <begin position="32"/>
        <end position="51"/>
    </location>
</feature>
<evidence type="ECO:0000256" key="1">
    <source>
        <dbReference type="ARBA" id="ARBA00023125"/>
    </source>
</evidence>
<dbReference type="RefSeq" id="WP_252114349.1">
    <property type="nucleotide sequence ID" value="NZ_JAMSCK010000004.1"/>
</dbReference>
<dbReference type="Proteomes" id="UP001155077">
    <property type="component" value="Unassembled WGS sequence"/>
</dbReference>
<keyword evidence="1 2" id="KW-0238">DNA-binding</keyword>
<gene>
    <name evidence="4" type="ORF">NE848_13205</name>
</gene>
<organism evidence="4 5">
    <name type="scientific">Gramella jeungdoensis</name>
    <dbReference type="NCBI Taxonomy" id="708091"/>
    <lineage>
        <taxon>Bacteria</taxon>
        <taxon>Pseudomonadati</taxon>
        <taxon>Bacteroidota</taxon>
        <taxon>Flavobacteriia</taxon>
        <taxon>Flavobacteriales</taxon>
        <taxon>Flavobacteriaceae</taxon>
        <taxon>Christiangramia</taxon>
    </lineage>
</organism>
<dbReference type="InterPro" id="IPR001647">
    <property type="entry name" value="HTH_TetR"/>
</dbReference>
<evidence type="ECO:0000259" key="3">
    <source>
        <dbReference type="PROSITE" id="PS50977"/>
    </source>
</evidence>
<dbReference type="EMBL" id="JAMSCK010000004">
    <property type="protein sequence ID" value="MCM8570344.1"/>
    <property type="molecule type" value="Genomic_DNA"/>
</dbReference>
<reference evidence="4" key="1">
    <citation type="submission" date="2022-06" db="EMBL/GenBank/DDBJ databases">
        <title>Gramella sediminis sp. nov., isolated from deep-sea sediment of the Indian Ocean.</title>
        <authorList>
            <person name="Yang L."/>
        </authorList>
    </citation>
    <scope>NUCLEOTIDE SEQUENCE</scope>
    <source>
        <strain evidence="4">HMD3159</strain>
    </source>
</reference>
<dbReference type="Gene3D" id="1.10.357.10">
    <property type="entry name" value="Tetracycline Repressor, domain 2"/>
    <property type="match status" value="1"/>
</dbReference>
<dbReference type="PANTHER" id="PTHR43479">
    <property type="entry name" value="ACREF/ENVCD OPERON REPRESSOR-RELATED"/>
    <property type="match status" value="1"/>
</dbReference>
<protein>
    <submittedName>
        <fullName evidence="4">TetR/AcrR family transcriptional regulator</fullName>
    </submittedName>
</protein>
<dbReference type="Pfam" id="PF00440">
    <property type="entry name" value="TetR_N"/>
    <property type="match status" value="1"/>
</dbReference>
<dbReference type="PROSITE" id="PS50977">
    <property type="entry name" value="HTH_TETR_2"/>
    <property type="match status" value="1"/>
</dbReference>
<accession>A0ABT0Z6C3</accession>
<evidence type="ECO:0000256" key="2">
    <source>
        <dbReference type="PROSITE-ProRule" id="PRU00335"/>
    </source>
</evidence>
<name>A0ABT0Z6C3_9FLAO</name>
<dbReference type="PRINTS" id="PR00455">
    <property type="entry name" value="HTHTETR"/>
</dbReference>
<dbReference type="InterPro" id="IPR050624">
    <property type="entry name" value="HTH-type_Tx_Regulator"/>
</dbReference>